<dbReference type="AlphaFoldDB" id="A0A1K0FK30"/>
<protein>
    <recommendedName>
        <fullName evidence="1">LytR/CpsA/Psr regulator C-terminal domain-containing protein</fullName>
    </recommendedName>
</protein>
<organism evidence="2 3">
    <name type="scientific">Couchioplanes caeruleus subsp. caeruleus</name>
    <dbReference type="NCBI Taxonomy" id="56427"/>
    <lineage>
        <taxon>Bacteria</taxon>
        <taxon>Bacillati</taxon>
        <taxon>Actinomycetota</taxon>
        <taxon>Actinomycetes</taxon>
        <taxon>Micromonosporales</taxon>
        <taxon>Micromonosporaceae</taxon>
        <taxon>Couchioplanes</taxon>
    </lineage>
</organism>
<reference evidence="2 3" key="1">
    <citation type="submission" date="2016-09" db="EMBL/GenBank/DDBJ databases">
        <title>Couchioplanes caeruleus draft genome sequence.</title>
        <authorList>
            <person name="Sheehan J."/>
            <person name="Caffrey P."/>
        </authorList>
    </citation>
    <scope>NUCLEOTIDE SEQUENCE [LARGE SCALE GENOMIC DNA]</scope>
    <source>
        <strain evidence="2 3">DSM 43634</strain>
    </source>
</reference>
<evidence type="ECO:0000313" key="3">
    <source>
        <dbReference type="Proteomes" id="UP000182486"/>
    </source>
</evidence>
<sequence>MSFTRVRALILVGFLAVAAIVVVVLAVARDSQGGVVAGPGCPAGAPVASLRLPDGPPQVTVKVFNGTATQGLGAGVSGAFADRRFRVEKPAVSKKRFGDVAELRYGPEAVGAAQLVQAYFLGKATRAYDPGRKGAVVDVVVGAAYQRLGTFTEVNQSLGFLGEAKLPPGACAATA</sequence>
<proteinExistence type="predicted"/>
<comment type="caution">
    <text evidence="2">The sequence shown here is derived from an EMBL/GenBank/DDBJ whole genome shotgun (WGS) entry which is preliminary data.</text>
</comment>
<dbReference type="Proteomes" id="UP000182486">
    <property type="component" value="Unassembled WGS sequence"/>
</dbReference>
<dbReference type="EMBL" id="MEIA01000167">
    <property type="protein sequence ID" value="OJF13223.1"/>
    <property type="molecule type" value="Genomic_DNA"/>
</dbReference>
<dbReference type="InterPro" id="IPR027381">
    <property type="entry name" value="LytR/CpsA/Psr_C"/>
</dbReference>
<evidence type="ECO:0000313" key="2">
    <source>
        <dbReference type="EMBL" id="OJF13223.1"/>
    </source>
</evidence>
<keyword evidence="3" id="KW-1185">Reference proteome</keyword>
<dbReference type="Gene3D" id="3.30.70.2390">
    <property type="match status" value="1"/>
</dbReference>
<dbReference type="RefSeq" id="WP_071806231.1">
    <property type="nucleotide sequence ID" value="NZ_MEIA01000167.1"/>
</dbReference>
<gene>
    <name evidence="2" type="ORF">BG844_16575</name>
</gene>
<name>A0A1K0FK30_9ACTN</name>
<dbReference type="Pfam" id="PF13399">
    <property type="entry name" value="LytR_C"/>
    <property type="match status" value="1"/>
</dbReference>
<feature type="domain" description="LytR/CpsA/Psr regulator C-terminal" evidence="1">
    <location>
        <begin position="58"/>
        <end position="145"/>
    </location>
</feature>
<accession>A0A1K0FK30</accession>
<evidence type="ECO:0000259" key="1">
    <source>
        <dbReference type="Pfam" id="PF13399"/>
    </source>
</evidence>